<dbReference type="GO" id="GO:0016301">
    <property type="term" value="F:kinase activity"/>
    <property type="evidence" value="ECO:0007669"/>
    <property type="project" value="InterPro"/>
</dbReference>
<evidence type="ECO:0000313" key="10">
    <source>
        <dbReference type="EMBL" id="MBC1488953.1"/>
    </source>
</evidence>
<dbReference type="PANTHER" id="PTHR43615:SF1">
    <property type="entry name" value="PPDK_N DOMAIN-CONTAINING PROTEIN"/>
    <property type="match status" value="1"/>
</dbReference>
<dbReference type="NCBIfam" id="NF004878">
    <property type="entry name" value="PRK06241.1-3"/>
    <property type="match status" value="1"/>
</dbReference>
<reference evidence="10 11" key="1">
    <citation type="submission" date="2020-03" db="EMBL/GenBank/DDBJ databases">
        <title>Soil Listeria distribution.</title>
        <authorList>
            <person name="Liao J."/>
            <person name="Wiedmann M."/>
        </authorList>
    </citation>
    <scope>NUCLEOTIDE SEQUENCE [LARGE SCALE GENOMIC DNA]</scope>
    <source>
        <strain evidence="10 11">FSL L7-1554</strain>
    </source>
</reference>
<protein>
    <recommendedName>
        <fullName evidence="6">Rifampicin phosphotransferase</fullName>
        <ecNumber evidence="5">2.7.9.6</ecNumber>
    </recommendedName>
    <alternativeName>
        <fullName evidence="7">Rifampin phosphotransferase</fullName>
    </alternativeName>
</protein>
<feature type="domain" description="Pyruvate phosphate dikinase AMP/ATP-binding" evidence="9">
    <location>
        <begin position="18"/>
        <end position="316"/>
    </location>
</feature>
<dbReference type="InterPro" id="IPR008279">
    <property type="entry name" value="PEP-util_enz_mobile_dom"/>
</dbReference>
<dbReference type="InterPro" id="IPR002192">
    <property type="entry name" value="PPDK_AMP/ATP-bd"/>
</dbReference>
<dbReference type="InterPro" id="IPR051549">
    <property type="entry name" value="PEP_Utilizing_Enz"/>
</dbReference>
<dbReference type="SUPFAM" id="SSF56059">
    <property type="entry name" value="Glutathione synthetase ATP-binding domain-like"/>
    <property type="match status" value="1"/>
</dbReference>
<dbReference type="SUPFAM" id="SSF52009">
    <property type="entry name" value="Phosphohistidine domain"/>
    <property type="match status" value="1"/>
</dbReference>
<evidence type="ECO:0000256" key="2">
    <source>
        <dbReference type="ARBA" id="ARBA00022840"/>
    </source>
</evidence>
<dbReference type="Pfam" id="PF00391">
    <property type="entry name" value="PEP-utilizers"/>
    <property type="match status" value="1"/>
</dbReference>
<evidence type="ECO:0000259" key="9">
    <source>
        <dbReference type="Pfam" id="PF01326"/>
    </source>
</evidence>
<dbReference type="InterPro" id="IPR013815">
    <property type="entry name" value="ATP_grasp_subdomain_1"/>
</dbReference>
<keyword evidence="1" id="KW-0547">Nucleotide-binding</keyword>
<dbReference type="GO" id="GO:0005524">
    <property type="term" value="F:ATP binding"/>
    <property type="evidence" value="ECO:0007669"/>
    <property type="project" value="UniProtKB-KW"/>
</dbReference>
<evidence type="ECO:0000256" key="1">
    <source>
        <dbReference type="ARBA" id="ARBA00022741"/>
    </source>
</evidence>
<dbReference type="EC" id="2.7.9.6" evidence="5"/>
<comment type="similarity">
    <text evidence="4">Belongs to the rifampicin phosphotransferase family.</text>
</comment>
<dbReference type="RefSeq" id="WP_185381027.1">
    <property type="nucleotide sequence ID" value="NZ_JAASTW010000008.1"/>
</dbReference>
<dbReference type="NCBIfam" id="NF004877">
    <property type="entry name" value="PRK06241.1-2"/>
    <property type="match status" value="1"/>
</dbReference>
<name>A0A7X0X7X1_9LIST</name>
<dbReference type="Gene3D" id="3.50.30.10">
    <property type="entry name" value="Phosphohistidine domain"/>
    <property type="match status" value="1"/>
</dbReference>
<keyword evidence="10" id="KW-0808">Transferase</keyword>
<dbReference type="Pfam" id="PF01326">
    <property type="entry name" value="PPDK_N"/>
    <property type="match status" value="1"/>
</dbReference>
<gene>
    <name evidence="10" type="primary">ppsA</name>
    <name evidence="10" type="ORF">HCJ38_08010</name>
</gene>
<dbReference type="FunFam" id="3.50.30.10:FF:000007">
    <property type="entry name" value="Phosphoenolpyruvate synthase"/>
    <property type="match status" value="1"/>
</dbReference>
<evidence type="ECO:0000259" key="8">
    <source>
        <dbReference type="Pfam" id="PF00391"/>
    </source>
</evidence>
<dbReference type="PANTHER" id="PTHR43615">
    <property type="entry name" value="PHOSPHOENOLPYRUVATE SYNTHASE-RELATED"/>
    <property type="match status" value="1"/>
</dbReference>
<evidence type="ECO:0000313" key="11">
    <source>
        <dbReference type="Proteomes" id="UP000561617"/>
    </source>
</evidence>
<dbReference type="InterPro" id="IPR036637">
    <property type="entry name" value="Phosphohistidine_dom_sf"/>
</dbReference>
<accession>A0A7X0X7X1</accession>
<evidence type="ECO:0000256" key="7">
    <source>
        <dbReference type="ARBA" id="ARBA00076136"/>
    </source>
</evidence>
<dbReference type="Gene3D" id="3.30.470.20">
    <property type="entry name" value="ATP-grasp fold, B domain"/>
    <property type="match status" value="1"/>
</dbReference>
<proteinExistence type="inferred from homology"/>
<comment type="caution">
    <text evidence="10">The sequence shown here is derived from an EMBL/GenBank/DDBJ whole genome shotgun (WGS) entry which is preliminary data.</text>
</comment>
<dbReference type="AlphaFoldDB" id="A0A7X0X7X1"/>
<dbReference type="NCBIfam" id="NF004879">
    <property type="entry name" value="PRK06241.1-4"/>
    <property type="match status" value="1"/>
</dbReference>
<dbReference type="Gene3D" id="3.30.1490.20">
    <property type="entry name" value="ATP-grasp fold, A domain"/>
    <property type="match status" value="1"/>
</dbReference>
<organism evidence="10 11">
    <name type="scientific">Listeria immobilis</name>
    <dbReference type="NCBI Taxonomy" id="2713502"/>
    <lineage>
        <taxon>Bacteria</taxon>
        <taxon>Bacillati</taxon>
        <taxon>Bacillota</taxon>
        <taxon>Bacilli</taxon>
        <taxon>Bacillales</taxon>
        <taxon>Listeriaceae</taxon>
        <taxon>Listeria</taxon>
    </lineage>
</organism>
<dbReference type="FunFam" id="3.30.1490.20:FF:000010">
    <property type="entry name" value="Phosphoenolpyruvate synthase"/>
    <property type="match status" value="1"/>
</dbReference>
<keyword evidence="10" id="KW-0670">Pyruvate</keyword>
<evidence type="ECO:0000256" key="4">
    <source>
        <dbReference type="ARBA" id="ARBA00061332"/>
    </source>
</evidence>
<sequence length="866" mass="96257">MKPYVLGFQEINKTNEVLVGGKGKNLGECSKITGISVPPGFCLTTEAYKKTLIENNEFQDLLKQLAPLNANDKKKISKISISIQNLIETLPIPKIISTEVSQFLLNYSANDAFAVRSSATAEDLSYASFAGQHDTYLNIIGEHEILRYISKCWASLFTERAITYRIQNNFDHSKVYLAVVIQKMVFPQASGILFTADPITSNRKTLSIDASFGLGEALVSGIVSADSYKVQNNKIIEKIISTKKLAIYGLNQGGTETRQLEKNEQTAQALTDQQILQLASIGRKIEAHFGKPQDIEWCLVSDTFYIVQSRPITTLYPVPEMKDQENHVYVSVAHQQMMTDAMKPLGLSFYLMTTPASMHPAGGRLFVDITKSLSSPATRDIMVNSLGQSDPLMKDALHTIVSRENFIKMQAEDSTNSPTPSPVKLANRSVPDVAVISELIAQSEASLKKLNQAIQTKNGADLFDFILDDIQELKNVLFNPISIDAIMAGMDASAWLNEHINKWLSEKNVADTLSESAPNNITSQMGLELLDVADAIRPYPAVINYLENTNDPNFLDKLDTIVGGNEAKTAIEAYLKKYGMRCPGEIDLTKTRWIENPMTLIPLILSNMKNFEPNASKKKFEQGEIAAKNKAEEILGRLKLLPDGEQKAAETKEKITILRHFIGYREYPKYGMINRYFIYKKALLRAAEQLVDSGVIKEKEDIYFLYFEELHEVIRTNQVDYSLIITRKTDFSSFEKLTPPRIITSDGEIIRGEYSRDNLPENAILGLPVSSGVIEGRARVILDMEHADLEPGDILVTAFTDPSWTPTFVSIKGLITEVGGLMTHGAVIAREYGLPAVVGVENATKIISDGQLIRVNGTDGYIEILN</sequence>
<dbReference type="NCBIfam" id="NF041857">
    <property type="entry name" value="RIF_Ptrans_rph"/>
    <property type="match status" value="1"/>
</dbReference>
<comment type="catalytic activity">
    <reaction evidence="3">
        <text>rifampicin + ATP + H2O = 21-phosphorifampicin + AMP + phosphate + 2 H(+)</text>
        <dbReference type="Rhea" id="RHEA:56304"/>
        <dbReference type="ChEBI" id="CHEBI:15377"/>
        <dbReference type="ChEBI" id="CHEBI:15378"/>
        <dbReference type="ChEBI" id="CHEBI:30616"/>
        <dbReference type="ChEBI" id="CHEBI:43474"/>
        <dbReference type="ChEBI" id="CHEBI:71365"/>
        <dbReference type="ChEBI" id="CHEBI:140195"/>
        <dbReference type="ChEBI" id="CHEBI:456215"/>
        <dbReference type="EC" id="2.7.9.6"/>
    </reaction>
    <physiologicalReaction direction="left-to-right" evidence="3">
        <dbReference type="Rhea" id="RHEA:56305"/>
    </physiologicalReaction>
</comment>
<dbReference type="Proteomes" id="UP000561617">
    <property type="component" value="Unassembled WGS sequence"/>
</dbReference>
<dbReference type="EMBL" id="JAASTW010000008">
    <property type="protein sequence ID" value="MBC1488953.1"/>
    <property type="molecule type" value="Genomic_DNA"/>
</dbReference>
<feature type="domain" description="PEP-utilising enzyme mobile" evidence="8">
    <location>
        <begin position="790"/>
        <end position="860"/>
    </location>
</feature>
<keyword evidence="2" id="KW-0067">ATP-binding</keyword>
<evidence type="ECO:0000256" key="3">
    <source>
        <dbReference type="ARBA" id="ARBA00051922"/>
    </source>
</evidence>
<evidence type="ECO:0000256" key="5">
    <source>
        <dbReference type="ARBA" id="ARBA00066332"/>
    </source>
</evidence>
<evidence type="ECO:0000256" key="6">
    <source>
        <dbReference type="ARBA" id="ARBA00074400"/>
    </source>
</evidence>